<dbReference type="Pfam" id="PF00072">
    <property type="entry name" value="Response_reg"/>
    <property type="match status" value="1"/>
</dbReference>
<evidence type="ECO:0000313" key="8">
    <source>
        <dbReference type="EMBL" id="MFB9523811.1"/>
    </source>
</evidence>
<evidence type="ECO:0000256" key="4">
    <source>
        <dbReference type="ARBA" id="ARBA00023163"/>
    </source>
</evidence>
<keyword evidence="3" id="KW-0238">DNA-binding</keyword>
<evidence type="ECO:0000256" key="2">
    <source>
        <dbReference type="ARBA" id="ARBA00023015"/>
    </source>
</evidence>
<evidence type="ECO:0000256" key="5">
    <source>
        <dbReference type="PROSITE-ProRule" id="PRU00169"/>
    </source>
</evidence>
<dbReference type="PROSITE" id="PS50110">
    <property type="entry name" value="RESPONSE_REGULATORY"/>
    <property type="match status" value="1"/>
</dbReference>
<dbReference type="InterPro" id="IPR058245">
    <property type="entry name" value="NreC/VraR/RcsB-like_REC"/>
</dbReference>
<dbReference type="Gene3D" id="3.40.50.2300">
    <property type="match status" value="1"/>
</dbReference>
<organism evidence="8 9">
    <name type="scientific">Streptomyces cremeus</name>
    <dbReference type="NCBI Taxonomy" id="66881"/>
    <lineage>
        <taxon>Bacteria</taxon>
        <taxon>Bacillati</taxon>
        <taxon>Actinomycetota</taxon>
        <taxon>Actinomycetes</taxon>
        <taxon>Kitasatosporales</taxon>
        <taxon>Streptomycetaceae</taxon>
        <taxon>Streptomyces</taxon>
    </lineage>
</organism>
<dbReference type="SMART" id="SM00448">
    <property type="entry name" value="REC"/>
    <property type="match status" value="1"/>
</dbReference>
<evidence type="ECO:0000259" key="6">
    <source>
        <dbReference type="PROSITE" id="PS50043"/>
    </source>
</evidence>
<sequence length="212" mass="23105">MIVAEDSALLRQGIVRLLTDAGFEVAAELGDAQALPALVDRHRPDSVLLDIRMPPTHTDEGLRAAATIRERHPGTGILLLSQYVETTDTVRELARDPRGFGYLLKERVADIDELGSALKRVAAGGSVLDPQVVARLLAAPRAPGPLDELTGREREVLGLMAEGRSNDAIARHLVIGAKTVETHVRNIFAKLALETDLHDHRRVRAVLTYLRA</sequence>
<evidence type="ECO:0000256" key="1">
    <source>
        <dbReference type="ARBA" id="ARBA00022553"/>
    </source>
</evidence>
<keyword evidence="1 5" id="KW-0597">Phosphoprotein</keyword>
<dbReference type="PANTHER" id="PTHR43214:SF24">
    <property type="entry name" value="TRANSCRIPTIONAL REGULATORY PROTEIN NARL-RELATED"/>
    <property type="match status" value="1"/>
</dbReference>
<feature type="modified residue" description="4-aspartylphosphate" evidence="5">
    <location>
        <position position="50"/>
    </location>
</feature>
<keyword evidence="2" id="KW-0805">Transcription regulation</keyword>
<dbReference type="InterPro" id="IPR011006">
    <property type="entry name" value="CheY-like_superfamily"/>
</dbReference>
<dbReference type="SUPFAM" id="SSF46894">
    <property type="entry name" value="C-terminal effector domain of the bipartite response regulators"/>
    <property type="match status" value="1"/>
</dbReference>
<dbReference type="PANTHER" id="PTHR43214">
    <property type="entry name" value="TWO-COMPONENT RESPONSE REGULATOR"/>
    <property type="match status" value="1"/>
</dbReference>
<gene>
    <name evidence="8" type="ORF">ACFFTU_28090</name>
</gene>
<evidence type="ECO:0000313" key="9">
    <source>
        <dbReference type="Proteomes" id="UP001589718"/>
    </source>
</evidence>
<dbReference type="Pfam" id="PF00196">
    <property type="entry name" value="GerE"/>
    <property type="match status" value="1"/>
</dbReference>
<dbReference type="PROSITE" id="PS50043">
    <property type="entry name" value="HTH_LUXR_2"/>
    <property type="match status" value="1"/>
</dbReference>
<dbReference type="SUPFAM" id="SSF52172">
    <property type="entry name" value="CheY-like"/>
    <property type="match status" value="1"/>
</dbReference>
<dbReference type="InterPro" id="IPR039420">
    <property type="entry name" value="WalR-like"/>
</dbReference>
<keyword evidence="9" id="KW-1185">Reference proteome</keyword>
<dbReference type="InterPro" id="IPR000792">
    <property type="entry name" value="Tscrpt_reg_LuxR_C"/>
</dbReference>
<dbReference type="RefSeq" id="WP_345218735.1">
    <property type="nucleotide sequence ID" value="NZ_BAAAXE010000001.1"/>
</dbReference>
<dbReference type="SMART" id="SM00421">
    <property type="entry name" value="HTH_LUXR"/>
    <property type="match status" value="1"/>
</dbReference>
<reference evidence="8 9" key="1">
    <citation type="submission" date="2024-09" db="EMBL/GenBank/DDBJ databases">
        <authorList>
            <person name="Sun Q."/>
            <person name="Mori K."/>
        </authorList>
    </citation>
    <scope>NUCLEOTIDE SEQUENCE [LARGE SCALE GENOMIC DNA]</scope>
    <source>
        <strain evidence="8 9">JCM 4362</strain>
    </source>
</reference>
<dbReference type="PROSITE" id="PS00622">
    <property type="entry name" value="HTH_LUXR_1"/>
    <property type="match status" value="1"/>
</dbReference>
<dbReference type="PRINTS" id="PR00038">
    <property type="entry name" value="HTHLUXR"/>
</dbReference>
<comment type="caution">
    <text evidence="8">The sequence shown here is derived from an EMBL/GenBank/DDBJ whole genome shotgun (WGS) entry which is preliminary data.</text>
</comment>
<dbReference type="EMBL" id="JBHMCR010000019">
    <property type="protein sequence ID" value="MFB9523811.1"/>
    <property type="molecule type" value="Genomic_DNA"/>
</dbReference>
<proteinExistence type="predicted"/>
<protein>
    <submittedName>
        <fullName evidence="8">Response regulator</fullName>
    </submittedName>
</protein>
<dbReference type="CDD" id="cd06170">
    <property type="entry name" value="LuxR_C_like"/>
    <property type="match status" value="1"/>
</dbReference>
<evidence type="ECO:0000259" key="7">
    <source>
        <dbReference type="PROSITE" id="PS50110"/>
    </source>
</evidence>
<feature type="domain" description="Response regulatory" evidence="7">
    <location>
        <begin position="1"/>
        <end position="122"/>
    </location>
</feature>
<keyword evidence="4" id="KW-0804">Transcription</keyword>
<dbReference type="InterPro" id="IPR001789">
    <property type="entry name" value="Sig_transdc_resp-reg_receiver"/>
</dbReference>
<dbReference type="Proteomes" id="UP001589718">
    <property type="component" value="Unassembled WGS sequence"/>
</dbReference>
<dbReference type="InterPro" id="IPR016032">
    <property type="entry name" value="Sig_transdc_resp-reg_C-effctor"/>
</dbReference>
<name>A0ABV5PKR5_STRCM</name>
<accession>A0ABV5PKR5</accession>
<evidence type="ECO:0000256" key="3">
    <source>
        <dbReference type="ARBA" id="ARBA00023125"/>
    </source>
</evidence>
<feature type="domain" description="HTH luxR-type" evidence="6">
    <location>
        <begin position="142"/>
        <end position="207"/>
    </location>
</feature>
<dbReference type="CDD" id="cd17535">
    <property type="entry name" value="REC_NarL-like"/>
    <property type="match status" value="1"/>
</dbReference>